<dbReference type="Proteomes" id="UP000307087">
    <property type="component" value="Unassembled WGS sequence"/>
</dbReference>
<dbReference type="InterPro" id="IPR049812">
    <property type="entry name" value="DpdG-like"/>
</dbReference>
<gene>
    <name evidence="1" type="ORF">E9934_06295</name>
</gene>
<protein>
    <submittedName>
        <fullName evidence="1">Uncharacterized protein</fullName>
    </submittedName>
</protein>
<sequence length="306" mass="32901">MAVLNPPRTLPGLGRAIVNYLLDARRSPTEEDLVAAFKPEGLNPGAEAAGGMKNTISSLRAINVLETNPDGTLRLGAQVPTPKSHFDAPEFRRVLQSRVFDLGRDGDVWATQLGDGHTSGARDLNRALTWVMAQDALGQPLSWTENLQTLQAEQFGTTDRESWAIVNDTRWVAASRWIVALGLATPSVMKDRNGVVPLPVAAVADVLRTVPSERLPIHELLARIGQAIPVLHGGSMRSGLVSLLGVDPDPGINADCADSSIGQALRILEERGRIRFETLPDAQGIRLSRFDAARQAHAIVKTGGSK</sequence>
<dbReference type="EMBL" id="STGW01000003">
    <property type="protein sequence ID" value="THV15943.1"/>
    <property type="molecule type" value="Genomic_DNA"/>
</dbReference>
<reference evidence="1 2" key="1">
    <citation type="journal article" date="2009" name="Int. J. Syst. Evol. Microbiol.">
        <title>Nocardioides caeni sp. nov., isolated from wastewater.</title>
        <authorList>
            <person name="Yoon J.H."/>
            <person name="Kang S.J."/>
            <person name="Park S."/>
            <person name="Kim W."/>
            <person name="Oh T.K."/>
        </authorList>
    </citation>
    <scope>NUCLEOTIDE SEQUENCE [LARGE SCALE GENOMIC DNA]</scope>
    <source>
        <strain evidence="1 2">DSM 23134</strain>
    </source>
</reference>
<proteinExistence type="predicted"/>
<dbReference type="NCBIfam" id="NF041064">
    <property type="entry name" value="DpdG"/>
    <property type="match status" value="1"/>
</dbReference>
<keyword evidence="2" id="KW-1185">Reference proteome</keyword>
<comment type="caution">
    <text evidence="1">The sequence shown here is derived from an EMBL/GenBank/DDBJ whole genome shotgun (WGS) entry which is preliminary data.</text>
</comment>
<evidence type="ECO:0000313" key="1">
    <source>
        <dbReference type="EMBL" id="THV15943.1"/>
    </source>
</evidence>
<dbReference type="AlphaFoldDB" id="A0A4S8NGJ2"/>
<dbReference type="OrthoDB" id="4760148at2"/>
<name>A0A4S8NGJ2_9ACTN</name>
<evidence type="ECO:0000313" key="2">
    <source>
        <dbReference type="Proteomes" id="UP000307087"/>
    </source>
</evidence>
<accession>A0A4S8NGJ2</accession>
<dbReference type="RefSeq" id="WP_136562038.1">
    <property type="nucleotide sequence ID" value="NZ_STGW01000003.1"/>
</dbReference>
<organism evidence="1 2">
    <name type="scientific">Nocardioides caeni</name>
    <dbReference type="NCBI Taxonomy" id="574700"/>
    <lineage>
        <taxon>Bacteria</taxon>
        <taxon>Bacillati</taxon>
        <taxon>Actinomycetota</taxon>
        <taxon>Actinomycetes</taxon>
        <taxon>Propionibacteriales</taxon>
        <taxon>Nocardioidaceae</taxon>
        <taxon>Nocardioides</taxon>
    </lineage>
</organism>